<dbReference type="GO" id="GO:0032324">
    <property type="term" value="P:molybdopterin cofactor biosynthetic process"/>
    <property type="evidence" value="ECO:0007669"/>
    <property type="project" value="UniProtKB-ARBA"/>
</dbReference>
<organism evidence="9 10">
    <name type="scientific">candidate division WOR-3 bacterium</name>
    <dbReference type="NCBI Taxonomy" id="2052148"/>
    <lineage>
        <taxon>Bacteria</taxon>
        <taxon>Bacteria division WOR-3</taxon>
    </lineage>
</organism>
<evidence type="ECO:0000256" key="4">
    <source>
        <dbReference type="ARBA" id="ARBA00022723"/>
    </source>
</evidence>
<gene>
    <name evidence="9" type="ORF">ENI34_00945</name>
</gene>
<accession>A0A9C9EKH7</accession>
<dbReference type="InterPro" id="IPR034391">
    <property type="entry name" value="AdoMet-like_SPASM_containing"/>
</dbReference>
<dbReference type="SFLD" id="SFLDG01387">
    <property type="entry name" value="BtrN-like_SPASM_domain_contain"/>
    <property type="match status" value="1"/>
</dbReference>
<evidence type="ECO:0000256" key="5">
    <source>
        <dbReference type="ARBA" id="ARBA00023002"/>
    </source>
</evidence>
<dbReference type="SFLD" id="SFLDS00029">
    <property type="entry name" value="Radical_SAM"/>
    <property type="match status" value="1"/>
</dbReference>
<keyword evidence="5" id="KW-0560">Oxidoreductase</keyword>
<protein>
    <submittedName>
        <fullName evidence="9">Radical SAM protein</fullName>
    </submittedName>
</protein>
<dbReference type="AlphaFoldDB" id="A0A9C9EKH7"/>
<dbReference type="SMART" id="SM00729">
    <property type="entry name" value="Elp3"/>
    <property type="match status" value="1"/>
</dbReference>
<dbReference type="InterPro" id="IPR006638">
    <property type="entry name" value="Elp3/MiaA/NifB-like_rSAM"/>
</dbReference>
<dbReference type="InterPro" id="IPR013785">
    <property type="entry name" value="Aldolase_TIM"/>
</dbReference>
<name>A0A9C9EKH7_UNCW3</name>
<dbReference type="PROSITE" id="PS51918">
    <property type="entry name" value="RADICAL_SAM"/>
    <property type="match status" value="1"/>
</dbReference>
<feature type="domain" description="Radical SAM core" evidence="8">
    <location>
        <begin position="160"/>
        <end position="375"/>
    </location>
</feature>
<evidence type="ECO:0000313" key="9">
    <source>
        <dbReference type="EMBL" id="HEC77693.1"/>
    </source>
</evidence>
<keyword evidence="2" id="KW-0004">4Fe-4S</keyword>
<evidence type="ECO:0000256" key="2">
    <source>
        <dbReference type="ARBA" id="ARBA00022485"/>
    </source>
</evidence>
<keyword evidence="6" id="KW-0408">Iron</keyword>
<comment type="cofactor">
    <cofactor evidence="1">
        <name>[4Fe-4S] cluster</name>
        <dbReference type="ChEBI" id="CHEBI:49883"/>
    </cofactor>
</comment>
<evidence type="ECO:0000256" key="1">
    <source>
        <dbReference type="ARBA" id="ARBA00001966"/>
    </source>
</evidence>
<dbReference type="Gene3D" id="3.20.20.70">
    <property type="entry name" value="Aldolase class I"/>
    <property type="match status" value="1"/>
</dbReference>
<evidence type="ECO:0000256" key="7">
    <source>
        <dbReference type="ARBA" id="ARBA00023014"/>
    </source>
</evidence>
<sequence>MSLGMSLSLPFGLSFSMPFSLCERGSTLMFKYLKIPGLSRLKTIRKVSPRPAETAGYDISWVDEFVTKIKPYIYVRKRDNLLILIPNQVYKLNQSAVGMLDFLLKGHSISELCNIVGGDENRRRDIHFFFCDLRAIISGCLRENEERAAVSYYEFNNELNDYPVISEFAVTYRCNLNCGFCYVGAKEYGELSTNDAKKVLFKIIKEAQVPSVSFTGGEPLLRKDLCELVKYASELGLWTNLITNGTLITEERVQVLKDAGLSSAQVSIEGHNPEVHDRATGKLGSFDATVKGIKLLLKAGIPVHTNTTVSRINLPYLEEIVLLAKKIGLQRLSMNLVIPCGSASERKDLWVSYSEVGDHIMRVKHRAEQENIKFLWYSPVPMCTFNPIAYGFGNKSCAAITGLLSIDPLGNIIPCSSWRKPVGSLLTEKFTTIWNSEMLGYFKNIEYAPEECRECIHLEICKGACPLYWKAVGVKELYGRT</sequence>
<dbReference type="SFLD" id="SFLDG01386">
    <property type="entry name" value="main_SPASM_domain-containing"/>
    <property type="match status" value="1"/>
</dbReference>
<dbReference type="SFLD" id="SFLDG01067">
    <property type="entry name" value="SPASM/twitch_domain_containing"/>
    <property type="match status" value="1"/>
</dbReference>
<dbReference type="GO" id="GO:0046872">
    <property type="term" value="F:metal ion binding"/>
    <property type="evidence" value="ECO:0007669"/>
    <property type="project" value="UniProtKB-KW"/>
</dbReference>
<dbReference type="SUPFAM" id="SSF102114">
    <property type="entry name" value="Radical SAM enzymes"/>
    <property type="match status" value="1"/>
</dbReference>
<dbReference type="GO" id="GO:0051539">
    <property type="term" value="F:4 iron, 4 sulfur cluster binding"/>
    <property type="evidence" value="ECO:0007669"/>
    <property type="project" value="UniProtKB-KW"/>
</dbReference>
<dbReference type="InterPro" id="IPR023885">
    <property type="entry name" value="4Fe4S-binding_SPASM_dom"/>
</dbReference>
<keyword evidence="4" id="KW-0479">Metal-binding</keyword>
<dbReference type="NCBIfam" id="TIGR04085">
    <property type="entry name" value="rSAM_more_4Fe4S"/>
    <property type="match status" value="1"/>
</dbReference>
<dbReference type="InterPro" id="IPR007197">
    <property type="entry name" value="rSAM"/>
</dbReference>
<dbReference type="GO" id="GO:0016491">
    <property type="term" value="F:oxidoreductase activity"/>
    <property type="evidence" value="ECO:0007669"/>
    <property type="project" value="UniProtKB-KW"/>
</dbReference>
<dbReference type="InterPro" id="IPR000385">
    <property type="entry name" value="MoaA_NifB_PqqE_Fe-S-bd_CS"/>
</dbReference>
<evidence type="ECO:0000259" key="8">
    <source>
        <dbReference type="PROSITE" id="PS51918"/>
    </source>
</evidence>
<comment type="caution">
    <text evidence="9">The sequence shown here is derived from an EMBL/GenBank/DDBJ whole genome shotgun (WGS) entry which is preliminary data.</text>
</comment>
<evidence type="ECO:0000313" key="10">
    <source>
        <dbReference type="Proteomes" id="UP000885826"/>
    </source>
</evidence>
<proteinExistence type="predicted"/>
<dbReference type="PANTHER" id="PTHR11228">
    <property type="entry name" value="RADICAL SAM DOMAIN PROTEIN"/>
    <property type="match status" value="1"/>
</dbReference>
<dbReference type="Pfam" id="PF04055">
    <property type="entry name" value="Radical_SAM"/>
    <property type="match status" value="1"/>
</dbReference>
<dbReference type="Proteomes" id="UP000885826">
    <property type="component" value="Unassembled WGS sequence"/>
</dbReference>
<dbReference type="InterPro" id="IPR050377">
    <property type="entry name" value="Radical_SAM_PqqE_MftC-like"/>
</dbReference>
<dbReference type="EMBL" id="DRIG01000013">
    <property type="protein sequence ID" value="HEC77693.1"/>
    <property type="molecule type" value="Genomic_DNA"/>
</dbReference>
<dbReference type="PROSITE" id="PS01305">
    <property type="entry name" value="MOAA_NIFB_PQQE"/>
    <property type="match status" value="1"/>
</dbReference>
<evidence type="ECO:0000256" key="3">
    <source>
        <dbReference type="ARBA" id="ARBA00022691"/>
    </source>
</evidence>
<keyword evidence="3" id="KW-0949">S-adenosyl-L-methionine</keyword>
<reference evidence="9" key="1">
    <citation type="journal article" date="2020" name="mSystems">
        <title>Genome- and Community-Level Interaction Insights into Carbon Utilization and Element Cycling Functions of Hydrothermarchaeota in Hydrothermal Sediment.</title>
        <authorList>
            <person name="Zhou Z."/>
            <person name="Liu Y."/>
            <person name="Xu W."/>
            <person name="Pan J."/>
            <person name="Luo Z.H."/>
            <person name="Li M."/>
        </authorList>
    </citation>
    <scope>NUCLEOTIDE SEQUENCE</scope>
    <source>
        <strain evidence="9">HyVt-388</strain>
    </source>
</reference>
<evidence type="ECO:0000256" key="6">
    <source>
        <dbReference type="ARBA" id="ARBA00023004"/>
    </source>
</evidence>
<dbReference type="Pfam" id="PF13186">
    <property type="entry name" value="SPASM"/>
    <property type="match status" value="1"/>
</dbReference>
<dbReference type="PANTHER" id="PTHR11228:SF7">
    <property type="entry name" value="PQQA PEPTIDE CYCLASE"/>
    <property type="match status" value="1"/>
</dbReference>
<dbReference type="GO" id="GO:0006783">
    <property type="term" value="P:heme biosynthetic process"/>
    <property type="evidence" value="ECO:0007669"/>
    <property type="project" value="TreeGrafter"/>
</dbReference>
<keyword evidence="7" id="KW-0411">Iron-sulfur</keyword>
<dbReference type="InterPro" id="IPR058240">
    <property type="entry name" value="rSAM_sf"/>
</dbReference>
<dbReference type="CDD" id="cd01335">
    <property type="entry name" value="Radical_SAM"/>
    <property type="match status" value="1"/>
</dbReference>